<sequence>MYYGFERCYLPIGNYGELEVAETSSDGPDKYRDIHQCMQQSQAKGTEMGVGLILKCSRGHLIPRILDTNFYTRELNSSGNLKFERVANPYPFMGLVFYPKGCFVVGARTNPPVAVEIAINLLANAMSHTEEGPQGQPTNHEGEPVG</sequence>
<proteinExistence type="predicted"/>
<accession>A0A0R3UGX0</accession>
<organism evidence="3">
    <name type="scientific">Mesocestoides corti</name>
    <name type="common">Flatworm</name>
    <dbReference type="NCBI Taxonomy" id="53468"/>
    <lineage>
        <taxon>Eukaryota</taxon>
        <taxon>Metazoa</taxon>
        <taxon>Spiralia</taxon>
        <taxon>Lophotrochozoa</taxon>
        <taxon>Platyhelminthes</taxon>
        <taxon>Cestoda</taxon>
        <taxon>Eucestoda</taxon>
        <taxon>Cyclophyllidea</taxon>
        <taxon>Mesocestoididae</taxon>
        <taxon>Mesocestoides</taxon>
    </lineage>
</organism>
<name>A0A0R3UGX0_MESCO</name>
<keyword evidence="2" id="KW-1185">Reference proteome</keyword>
<evidence type="ECO:0000313" key="2">
    <source>
        <dbReference type="Proteomes" id="UP000267029"/>
    </source>
</evidence>
<dbReference type="EMBL" id="UXSR01005268">
    <property type="protein sequence ID" value="VDD80512.1"/>
    <property type="molecule type" value="Genomic_DNA"/>
</dbReference>
<reference evidence="3" key="2">
    <citation type="submission" date="2019-11" db="UniProtKB">
        <authorList>
            <consortium name="WormBaseParasite"/>
        </authorList>
    </citation>
    <scope>IDENTIFICATION</scope>
</reference>
<dbReference type="AlphaFoldDB" id="A0A0R3UGX0"/>
<evidence type="ECO:0000313" key="3">
    <source>
        <dbReference type="WBParaSite" id="MCU_002100-RA"/>
    </source>
</evidence>
<reference evidence="1 2" key="1">
    <citation type="submission" date="2018-10" db="EMBL/GenBank/DDBJ databases">
        <authorList>
            <consortium name="Pathogen Informatics"/>
        </authorList>
    </citation>
    <scope>NUCLEOTIDE SEQUENCE [LARGE SCALE GENOMIC DNA]</scope>
</reference>
<evidence type="ECO:0000313" key="1">
    <source>
        <dbReference type="EMBL" id="VDD80512.1"/>
    </source>
</evidence>
<dbReference type="Proteomes" id="UP000267029">
    <property type="component" value="Unassembled WGS sequence"/>
</dbReference>
<protein>
    <submittedName>
        <fullName evidence="3">GMC_oxred_C domain-containing protein</fullName>
    </submittedName>
</protein>
<gene>
    <name evidence="1" type="ORF">MCOS_LOCUS6515</name>
</gene>
<dbReference type="WBParaSite" id="MCU_002100-RA">
    <property type="protein sequence ID" value="MCU_002100-RA"/>
    <property type="gene ID" value="MCU_002100"/>
</dbReference>